<name>A0AAE0F631_9CHLO</name>
<keyword evidence="3" id="KW-1185">Reference proteome</keyword>
<reference evidence="2 3" key="1">
    <citation type="journal article" date="2015" name="Genome Biol. Evol.">
        <title>Comparative Genomics of a Bacterivorous Green Alga Reveals Evolutionary Causalities and Consequences of Phago-Mixotrophic Mode of Nutrition.</title>
        <authorList>
            <person name="Burns J.A."/>
            <person name="Paasch A."/>
            <person name="Narechania A."/>
            <person name="Kim E."/>
        </authorList>
    </citation>
    <scope>NUCLEOTIDE SEQUENCE [LARGE SCALE GENOMIC DNA]</scope>
    <source>
        <strain evidence="2 3">PLY_AMNH</strain>
    </source>
</reference>
<organism evidence="2 3">
    <name type="scientific">Cymbomonas tetramitiformis</name>
    <dbReference type="NCBI Taxonomy" id="36881"/>
    <lineage>
        <taxon>Eukaryota</taxon>
        <taxon>Viridiplantae</taxon>
        <taxon>Chlorophyta</taxon>
        <taxon>Pyramimonadophyceae</taxon>
        <taxon>Pyramimonadales</taxon>
        <taxon>Pyramimonadaceae</taxon>
        <taxon>Cymbomonas</taxon>
    </lineage>
</organism>
<sequence length="324" mass="37273">MGKSIYPERTRIRVNLFLLMVARVNTDVFTSEEVRQPGGIMNTTLLAAQNERYVEWYPPDFQEQSYLGDVHGSKRAFTFWSVTPPCTTEVFLRTDYPVMSDEARRSAVDLPPHGTAVITLSNKYNSKQQHTFHRYYARHFGAENLYVGIHIHEGCQMNKLCNSTKAVRSFRPTPTMIKMMSMGSKLIATYCGVGHRIGQITTDFANRISELLRGEYGYVNVIFAECDGRADSDILLIHLKCVDKQQFIDQVFREYVIEHRLENVDFGMTDASTRYNAQFKSFVDLSWAHYLEDCGDGTRVVYDDHEYDRTLVPIPSKWKQNAGI</sequence>
<proteinExistence type="predicted"/>
<protein>
    <submittedName>
        <fullName evidence="2">Uncharacterized protein</fullName>
    </submittedName>
</protein>
<dbReference type="EMBL" id="LGRX02025868">
    <property type="protein sequence ID" value="KAK3251725.1"/>
    <property type="molecule type" value="Genomic_DNA"/>
</dbReference>
<comment type="caution">
    <text evidence="2">The sequence shown here is derived from an EMBL/GenBank/DDBJ whole genome shotgun (WGS) entry which is preliminary data.</text>
</comment>
<feature type="signal peptide" evidence="1">
    <location>
        <begin position="1"/>
        <end position="26"/>
    </location>
</feature>
<evidence type="ECO:0000313" key="3">
    <source>
        <dbReference type="Proteomes" id="UP001190700"/>
    </source>
</evidence>
<gene>
    <name evidence="2" type="ORF">CYMTET_38943</name>
</gene>
<dbReference type="AlphaFoldDB" id="A0AAE0F631"/>
<keyword evidence="1" id="KW-0732">Signal</keyword>
<dbReference type="Proteomes" id="UP001190700">
    <property type="component" value="Unassembled WGS sequence"/>
</dbReference>
<evidence type="ECO:0000313" key="2">
    <source>
        <dbReference type="EMBL" id="KAK3251725.1"/>
    </source>
</evidence>
<feature type="chain" id="PRO_5042167164" evidence="1">
    <location>
        <begin position="27"/>
        <end position="324"/>
    </location>
</feature>
<accession>A0AAE0F631</accession>
<evidence type="ECO:0000256" key="1">
    <source>
        <dbReference type="SAM" id="SignalP"/>
    </source>
</evidence>